<accession>V6DGN6</accession>
<evidence type="ECO:0000313" key="4">
    <source>
        <dbReference type="Proteomes" id="UP000018769"/>
    </source>
</evidence>
<feature type="chain" id="PRO_5004744532" description="Transmembrane protein" evidence="2">
    <location>
        <begin position="19"/>
        <end position="168"/>
    </location>
</feature>
<keyword evidence="1" id="KW-0812">Transmembrane</keyword>
<dbReference type="HOGENOM" id="CLU_1583472_0_0_7"/>
<sequence length="168" mass="19456">MKRLFCLSSLILSLLSFATYINCNVYNDIHQAIEKSMPQYLRKCLLKVNLSQSQKEDYLSLAKAKKKIREKKINLDKIKPKINKSESCAWAMLGTTGYGIVSTALVGKFLFYKDMRQAAECGALALGSFALTYFIYQYFKEVREENFRTRKQKYIDSVKVQTVLEKFI</sequence>
<dbReference type="KEGG" id="dpb:BABL1_gene_253"/>
<name>V6DGN6_9BACT</name>
<reference evidence="3 4" key="1">
    <citation type="journal article" date="2015" name="Biol. Direct">
        <title>Babela massiliensis, a representative of a widespread bacterial phylum with unusual adaptations to parasitism in amoebae.</title>
        <authorList>
            <person name="Pagnier I."/>
            <person name="Yutin N."/>
            <person name="Croce O."/>
            <person name="Makarova K.S."/>
            <person name="Wolf Y.I."/>
            <person name="Benamar S."/>
            <person name="Raoult D."/>
            <person name="Koonin E.V."/>
            <person name="La Scola B."/>
        </authorList>
    </citation>
    <scope>NUCLEOTIDE SEQUENCE [LARGE SCALE GENOMIC DNA]</scope>
    <source>
        <strain evidence="4">BABL1</strain>
    </source>
</reference>
<proteinExistence type="predicted"/>
<feature type="signal peptide" evidence="2">
    <location>
        <begin position="1"/>
        <end position="18"/>
    </location>
</feature>
<dbReference type="AlphaFoldDB" id="V6DGN6"/>
<dbReference type="EMBL" id="HG793133">
    <property type="protein sequence ID" value="CDK30762.1"/>
    <property type="molecule type" value="Genomic_DNA"/>
</dbReference>
<feature type="transmembrane region" description="Helical" evidence="1">
    <location>
        <begin position="118"/>
        <end position="139"/>
    </location>
</feature>
<organism evidence="3 4">
    <name type="scientific">Candidatus Babela massiliensis</name>
    <dbReference type="NCBI Taxonomy" id="673862"/>
    <lineage>
        <taxon>Bacteria</taxon>
        <taxon>Candidatus Babelota</taxon>
        <taxon>Candidatus Babeliae</taxon>
        <taxon>Candidatus Babeliales</taxon>
        <taxon>Candidatus Babeliaceae</taxon>
        <taxon>Candidatus Babela</taxon>
    </lineage>
</organism>
<gene>
    <name evidence="3" type="ORF">BABL1_gene_253</name>
</gene>
<feature type="transmembrane region" description="Helical" evidence="1">
    <location>
        <begin position="89"/>
        <end position="111"/>
    </location>
</feature>
<keyword evidence="2" id="KW-0732">Signal</keyword>
<evidence type="ECO:0000256" key="1">
    <source>
        <dbReference type="SAM" id="Phobius"/>
    </source>
</evidence>
<evidence type="ECO:0000256" key="2">
    <source>
        <dbReference type="SAM" id="SignalP"/>
    </source>
</evidence>
<keyword evidence="1" id="KW-1133">Transmembrane helix</keyword>
<evidence type="ECO:0000313" key="3">
    <source>
        <dbReference type="EMBL" id="CDK30762.1"/>
    </source>
</evidence>
<protein>
    <recommendedName>
        <fullName evidence="5">Transmembrane protein</fullName>
    </recommendedName>
</protein>
<dbReference type="Proteomes" id="UP000018769">
    <property type="component" value="Chromosome I"/>
</dbReference>
<evidence type="ECO:0008006" key="5">
    <source>
        <dbReference type="Google" id="ProtNLM"/>
    </source>
</evidence>
<dbReference type="RefSeq" id="WP_023792412.1">
    <property type="nucleotide sequence ID" value="NC_023003.1"/>
</dbReference>
<keyword evidence="1" id="KW-0472">Membrane</keyword>
<keyword evidence="4" id="KW-1185">Reference proteome</keyword>